<evidence type="ECO:0000313" key="2">
    <source>
        <dbReference type="Proteomes" id="UP000887564"/>
    </source>
</evidence>
<keyword evidence="1" id="KW-0472">Membrane</keyword>
<feature type="transmembrane region" description="Helical" evidence="1">
    <location>
        <begin position="109"/>
        <end position="131"/>
    </location>
</feature>
<proteinExistence type="predicted"/>
<dbReference type="WBParaSite" id="PEQ_0000682401-mRNA-1">
    <property type="protein sequence ID" value="PEQ_0000682401-mRNA-1"/>
    <property type="gene ID" value="PEQ_0000682401"/>
</dbReference>
<reference evidence="3" key="1">
    <citation type="submission" date="2022-11" db="UniProtKB">
        <authorList>
            <consortium name="WormBaseParasite"/>
        </authorList>
    </citation>
    <scope>IDENTIFICATION</scope>
</reference>
<evidence type="ECO:0000313" key="3">
    <source>
        <dbReference type="WBParaSite" id="PEQ_0000682401-mRNA-1"/>
    </source>
</evidence>
<keyword evidence="2" id="KW-1185">Reference proteome</keyword>
<keyword evidence="1" id="KW-1133">Transmembrane helix</keyword>
<dbReference type="AlphaFoldDB" id="A0A914RJX6"/>
<name>A0A914RJX6_PAREQ</name>
<accession>A0A914RJX6</accession>
<sequence length="154" mass="17308">MLTRVAAGGQNGTFVLLFDPNGFGVTGDWEAYSLGGTQLYFYIFNVAIIASDFLMYLIVFLMICKMRNGRVHVLALVTTDHDSYGDYANIHQPQASNSVNATRNVEKTLLIACFITWAFEVLGKLILIYFLHLLVFLAPTNVHIKNYQYAISRS</sequence>
<feature type="transmembrane region" description="Helical" evidence="1">
    <location>
        <begin position="39"/>
        <end position="63"/>
    </location>
</feature>
<keyword evidence="1" id="KW-0812">Transmembrane</keyword>
<organism evidence="2 3">
    <name type="scientific">Parascaris equorum</name>
    <name type="common">Equine roundworm</name>
    <dbReference type="NCBI Taxonomy" id="6256"/>
    <lineage>
        <taxon>Eukaryota</taxon>
        <taxon>Metazoa</taxon>
        <taxon>Ecdysozoa</taxon>
        <taxon>Nematoda</taxon>
        <taxon>Chromadorea</taxon>
        <taxon>Rhabditida</taxon>
        <taxon>Spirurina</taxon>
        <taxon>Ascaridomorpha</taxon>
        <taxon>Ascaridoidea</taxon>
        <taxon>Ascarididae</taxon>
        <taxon>Parascaris</taxon>
    </lineage>
</organism>
<evidence type="ECO:0000256" key="1">
    <source>
        <dbReference type="SAM" id="Phobius"/>
    </source>
</evidence>
<dbReference type="Proteomes" id="UP000887564">
    <property type="component" value="Unplaced"/>
</dbReference>
<protein>
    <submittedName>
        <fullName evidence="3">Uncharacterized protein</fullName>
    </submittedName>
</protein>